<evidence type="ECO:0000313" key="3">
    <source>
        <dbReference type="Proteomes" id="UP001159428"/>
    </source>
</evidence>
<name>A0AAU9VV24_9CNID</name>
<keyword evidence="3" id="KW-1185">Reference proteome</keyword>
<protein>
    <submittedName>
        <fullName evidence="2">Uncharacterized protein</fullName>
    </submittedName>
</protein>
<reference evidence="2 3" key="1">
    <citation type="submission" date="2022-05" db="EMBL/GenBank/DDBJ databases">
        <authorList>
            <consortium name="Genoscope - CEA"/>
            <person name="William W."/>
        </authorList>
    </citation>
    <scope>NUCLEOTIDE SEQUENCE [LARGE SCALE GENOMIC DNA]</scope>
</reference>
<keyword evidence="1" id="KW-0732">Signal</keyword>
<dbReference type="SUPFAM" id="SSF57501">
    <property type="entry name" value="Cystine-knot cytokines"/>
    <property type="match status" value="1"/>
</dbReference>
<sequence>MAVKLWPFLTIGLIMVTFESAGGATVFSLPKKTPDKDCQPVKRDLLRQRLGTAYNDRYMAMDSTDLQNHLPPQNQYHVTKRNITKRSNSLTVEEITDPAPWTCQTRKVWKNLGPKYFPRHVRSVTCSTDKCWFDHFRCRPKNYTIKVLKKKEGQCLRVISSTGTPRFEDFWELHDYRITVGCECGH</sequence>
<dbReference type="Proteomes" id="UP001159428">
    <property type="component" value="Unassembled WGS sequence"/>
</dbReference>
<dbReference type="InterPro" id="IPR052876">
    <property type="entry name" value="Insect_Hormone_Regulators"/>
</dbReference>
<organism evidence="2 3">
    <name type="scientific">Pocillopora meandrina</name>
    <dbReference type="NCBI Taxonomy" id="46732"/>
    <lineage>
        <taxon>Eukaryota</taxon>
        <taxon>Metazoa</taxon>
        <taxon>Cnidaria</taxon>
        <taxon>Anthozoa</taxon>
        <taxon>Hexacorallia</taxon>
        <taxon>Scleractinia</taxon>
        <taxon>Astrocoeniina</taxon>
        <taxon>Pocilloporidae</taxon>
        <taxon>Pocillopora</taxon>
    </lineage>
</organism>
<comment type="caution">
    <text evidence="2">The sequence shown here is derived from an EMBL/GenBank/DDBJ whole genome shotgun (WGS) entry which is preliminary data.</text>
</comment>
<dbReference type="EMBL" id="CALNXJ010000005">
    <property type="protein sequence ID" value="CAH3040050.1"/>
    <property type="molecule type" value="Genomic_DNA"/>
</dbReference>
<proteinExistence type="predicted"/>
<feature type="chain" id="PRO_5043706713" evidence="1">
    <location>
        <begin position="24"/>
        <end position="186"/>
    </location>
</feature>
<evidence type="ECO:0000313" key="2">
    <source>
        <dbReference type="EMBL" id="CAH3040050.1"/>
    </source>
</evidence>
<dbReference type="PANTHER" id="PTHR39940:SF1">
    <property type="entry name" value="PROTHORACICOTROPIC HORMONE, ISOFORM F"/>
    <property type="match status" value="1"/>
</dbReference>
<dbReference type="PANTHER" id="PTHR39940">
    <property type="entry name" value="PROTHORACICOTROPIC HORMONE, ISOFORM F"/>
    <property type="match status" value="1"/>
</dbReference>
<dbReference type="GO" id="GO:0005102">
    <property type="term" value="F:signaling receptor binding"/>
    <property type="evidence" value="ECO:0007669"/>
    <property type="project" value="TreeGrafter"/>
</dbReference>
<evidence type="ECO:0000256" key="1">
    <source>
        <dbReference type="SAM" id="SignalP"/>
    </source>
</evidence>
<dbReference type="InterPro" id="IPR029034">
    <property type="entry name" value="Cystine-knot_cytokine"/>
</dbReference>
<accession>A0AAU9VV24</accession>
<dbReference type="Gene3D" id="2.10.90.10">
    <property type="entry name" value="Cystine-knot cytokines"/>
    <property type="match status" value="1"/>
</dbReference>
<dbReference type="AlphaFoldDB" id="A0AAU9VV24"/>
<feature type="signal peptide" evidence="1">
    <location>
        <begin position="1"/>
        <end position="23"/>
    </location>
</feature>
<gene>
    <name evidence="2" type="ORF">PMEA_00025656</name>
</gene>